<keyword evidence="5" id="KW-0479">Metal-binding</keyword>
<comment type="similarity">
    <text evidence="8">Belongs to the tRNA nucleotidyltransferase/poly(A) polymerase family.</text>
</comment>
<evidence type="ECO:0000259" key="10">
    <source>
        <dbReference type="Pfam" id="PF12627"/>
    </source>
</evidence>
<reference evidence="11 12" key="1">
    <citation type="submission" date="2017-09" db="EMBL/GenBank/DDBJ databases">
        <title>Reassesment of A. cryaerophilus.</title>
        <authorList>
            <person name="Perez-Cataluna A."/>
            <person name="Collado L."/>
            <person name="Salgado O."/>
            <person name="Lefinanco V."/>
            <person name="Figueras M.J."/>
        </authorList>
    </citation>
    <scope>NUCLEOTIDE SEQUENCE [LARGE SCALE GENOMIC DNA]</scope>
    <source>
        <strain evidence="11 12">LMG 9871</strain>
    </source>
</reference>
<name>A0A2S9SUB9_9BACT</name>
<dbReference type="SUPFAM" id="SSF81891">
    <property type="entry name" value="Poly A polymerase C-terminal region-like"/>
    <property type="match status" value="1"/>
</dbReference>
<dbReference type="PANTHER" id="PTHR46173:SF1">
    <property type="entry name" value="CCA TRNA NUCLEOTIDYLTRANSFERASE 1, MITOCHONDRIAL"/>
    <property type="match status" value="1"/>
</dbReference>
<dbReference type="EMBL" id="NXGH01000008">
    <property type="protein sequence ID" value="PRM90171.1"/>
    <property type="molecule type" value="Genomic_DNA"/>
</dbReference>
<evidence type="ECO:0000256" key="1">
    <source>
        <dbReference type="ARBA" id="ARBA00001946"/>
    </source>
</evidence>
<evidence type="ECO:0000256" key="4">
    <source>
        <dbReference type="ARBA" id="ARBA00022695"/>
    </source>
</evidence>
<accession>A0A2S9SUB9</accession>
<evidence type="ECO:0000256" key="2">
    <source>
        <dbReference type="ARBA" id="ARBA00022679"/>
    </source>
</evidence>
<dbReference type="InterPro" id="IPR043519">
    <property type="entry name" value="NT_sf"/>
</dbReference>
<dbReference type="GO" id="GO:0008033">
    <property type="term" value="P:tRNA processing"/>
    <property type="evidence" value="ECO:0007669"/>
    <property type="project" value="UniProtKB-KW"/>
</dbReference>
<dbReference type="GO" id="GO:0000049">
    <property type="term" value="F:tRNA binding"/>
    <property type="evidence" value="ECO:0007669"/>
    <property type="project" value="TreeGrafter"/>
</dbReference>
<dbReference type="OrthoDB" id="9805698at2"/>
<comment type="cofactor">
    <cofactor evidence="1">
        <name>Mg(2+)</name>
        <dbReference type="ChEBI" id="CHEBI:18420"/>
    </cofactor>
</comment>
<sequence length="414" mass="48300">MRLELQFHIQRMCINKSKINIPKLLIDILTILQDSGYKPYLVGGCVRDFLLNKPVKDFDIEVFGVENLENLKVILEKYTKVHDIGKSFGVLKINIEDFDIDFSIPRVEKKVGTTHKSFEIKLLSNLNIKKAAKRRDFTINAIYYDYFNDSFIDPFLGIKDLKKRKIRYVDKKSFVEDSLRVFRAFGFASRFDFKITKKTKQFLKTIIKSGELNNLSKERVFEELKKLILKSKKPSVGLKLFDEFKIFKISFLKKYKAIDKLSKILKNRDIDLKRVLILYFVVLLKDEKEDDILEFLSKISSDKKFINSVISLCKESLEDDIISLKKQSLNIVLEDLILVEMAFGNKDIDSILQKCEESDILNKALKPHIMGVDLLDLGFTPSGDFRNMLNFAMDLQIKENLLKDDLKQRLKKSF</sequence>
<organism evidence="11 12">
    <name type="scientific">Aliarcobacter cryaerophilus</name>
    <dbReference type="NCBI Taxonomy" id="28198"/>
    <lineage>
        <taxon>Bacteria</taxon>
        <taxon>Pseudomonadati</taxon>
        <taxon>Campylobacterota</taxon>
        <taxon>Epsilonproteobacteria</taxon>
        <taxon>Campylobacterales</taxon>
        <taxon>Arcobacteraceae</taxon>
        <taxon>Aliarcobacter</taxon>
    </lineage>
</organism>
<proteinExistence type="inferred from homology"/>
<dbReference type="GO" id="GO:0000166">
    <property type="term" value="F:nucleotide binding"/>
    <property type="evidence" value="ECO:0007669"/>
    <property type="project" value="UniProtKB-KW"/>
</dbReference>
<keyword evidence="6" id="KW-0547">Nucleotide-binding</keyword>
<dbReference type="PANTHER" id="PTHR46173">
    <property type="entry name" value="CCA TRNA NUCLEOTIDYLTRANSFERASE 1, MITOCHONDRIAL"/>
    <property type="match status" value="1"/>
</dbReference>
<feature type="domain" description="tRNA nucleotidyltransferase/poly(A) polymerase RNA and SrmB- binding" evidence="10">
    <location>
        <begin position="192"/>
        <end position="251"/>
    </location>
</feature>
<dbReference type="SUPFAM" id="SSF81301">
    <property type="entry name" value="Nucleotidyltransferase"/>
    <property type="match status" value="1"/>
</dbReference>
<keyword evidence="2 8" id="KW-0808">Transferase</keyword>
<protein>
    <recommendedName>
        <fullName evidence="13">CCA tRNA nucleotidyltransferase</fullName>
    </recommendedName>
</protein>
<dbReference type="Pfam" id="PF12627">
    <property type="entry name" value="PolyA_pol_RNAbd"/>
    <property type="match status" value="1"/>
</dbReference>
<evidence type="ECO:0000313" key="12">
    <source>
        <dbReference type="Proteomes" id="UP000238649"/>
    </source>
</evidence>
<dbReference type="Gene3D" id="3.30.460.10">
    <property type="entry name" value="Beta Polymerase, domain 2"/>
    <property type="match status" value="1"/>
</dbReference>
<dbReference type="GO" id="GO:0016779">
    <property type="term" value="F:nucleotidyltransferase activity"/>
    <property type="evidence" value="ECO:0007669"/>
    <property type="project" value="UniProtKB-KW"/>
</dbReference>
<dbReference type="Pfam" id="PF01743">
    <property type="entry name" value="PolyA_pol"/>
    <property type="match status" value="1"/>
</dbReference>
<evidence type="ECO:0000256" key="8">
    <source>
        <dbReference type="RuleBase" id="RU003953"/>
    </source>
</evidence>
<dbReference type="Proteomes" id="UP000238649">
    <property type="component" value="Unassembled WGS sequence"/>
</dbReference>
<feature type="domain" description="Poly A polymerase head" evidence="9">
    <location>
        <begin position="40"/>
        <end position="167"/>
    </location>
</feature>
<evidence type="ECO:0000256" key="3">
    <source>
        <dbReference type="ARBA" id="ARBA00022694"/>
    </source>
</evidence>
<comment type="caution">
    <text evidence="11">The sequence shown here is derived from an EMBL/GenBank/DDBJ whole genome shotgun (WGS) entry which is preliminary data.</text>
</comment>
<evidence type="ECO:0000256" key="7">
    <source>
        <dbReference type="ARBA" id="ARBA00022842"/>
    </source>
</evidence>
<keyword evidence="7" id="KW-0460">Magnesium</keyword>
<dbReference type="Gene3D" id="1.10.3090.10">
    <property type="entry name" value="cca-adding enzyme, domain 2"/>
    <property type="match status" value="1"/>
</dbReference>
<dbReference type="InterPro" id="IPR002646">
    <property type="entry name" value="PolA_pol_head_dom"/>
</dbReference>
<dbReference type="InterPro" id="IPR032828">
    <property type="entry name" value="PolyA_RNA-bd"/>
</dbReference>
<gene>
    <name evidence="11" type="ORF">CJ671_04140</name>
</gene>
<keyword evidence="3" id="KW-0819">tRNA processing</keyword>
<dbReference type="AlphaFoldDB" id="A0A2S9SUB9"/>
<dbReference type="GO" id="GO:0046872">
    <property type="term" value="F:metal ion binding"/>
    <property type="evidence" value="ECO:0007669"/>
    <property type="project" value="UniProtKB-KW"/>
</dbReference>
<evidence type="ECO:0000256" key="5">
    <source>
        <dbReference type="ARBA" id="ARBA00022723"/>
    </source>
</evidence>
<evidence type="ECO:0000259" key="9">
    <source>
        <dbReference type="Pfam" id="PF01743"/>
    </source>
</evidence>
<evidence type="ECO:0000313" key="11">
    <source>
        <dbReference type="EMBL" id="PRM90171.1"/>
    </source>
</evidence>
<evidence type="ECO:0000256" key="6">
    <source>
        <dbReference type="ARBA" id="ARBA00022741"/>
    </source>
</evidence>
<keyword evidence="4" id="KW-0548">Nucleotidyltransferase</keyword>
<keyword evidence="8" id="KW-0694">RNA-binding</keyword>
<dbReference type="CDD" id="cd05398">
    <property type="entry name" value="NT_ClassII-CCAase"/>
    <property type="match status" value="1"/>
</dbReference>
<evidence type="ECO:0008006" key="13">
    <source>
        <dbReference type="Google" id="ProtNLM"/>
    </source>
</evidence>
<dbReference type="InterPro" id="IPR050264">
    <property type="entry name" value="Bact_CCA-adding_enz_type3_sf"/>
</dbReference>